<keyword evidence="8" id="KW-1185">Reference proteome</keyword>
<dbReference type="PRINTS" id="PR00411">
    <property type="entry name" value="PNDRDTASEI"/>
</dbReference>
<dbReference type="InterPro" id="IPR023753">
    <property type="entry name" value="FAD/NAD-binding_dom"/>
</dbReference>
<comment type="cofactor">
    <cofactor evidence="1">
        <name>FAD</name>
        <dbReference type="ChEBI" id="CHEBI:57692"/>
    </cofactor>
</comment>
<dbReference type="EMBL" id="JAGSXJ010000017">
    <property type="protein sequence ID" value="KAH6683563.1"/>
    <property type="molecule type" value="Genomic_DNA"/>
</dbReference>
<dbReference type="SUPFAM" id="SSF51905">
    <property type="entry name" value="FAD/NAD(P)-binding domain"/>
    <property type="match status" value="1"/>
</dbReference>
<proteinExistence type="inferred from homology"/>
<protein>
    <recommendedName>
        <fullName evidence="6">FAD/NAD(P)-binding domain-containing protein</fullName>
    </recommendedName>
</protein>
<evidence type="ECO:0000313" key="8">
    <source>
        <dbReference type="Proteomes" id="UP000770015"/>
    </source>
</evidence>
<dbReference type="GO" id="GO:0019646">
    <property type="term" value="P:aerobic electron transport chain"/>
    <property type="evidence" value="ECO:0007669"/>
    <property type="project" value="TreeGrafter"/>
</dbReference>
<evidence type="ECO:0000256" key="3">
    <source>
        <dbReference type="ARBA" id="ARBA00022630"/>
    </source>
</evidence>
<feature type="domain" description="FAD/NAD(P)-binding" evidence="6">
    <location>
        <begin position="4"/>
        <end position="311"/>
    </location>
</feature>
<dbReference type="InterPro" id="IPR051169">
    <property type="entry name" value="NADH-Q_oxidoreductase"/>
</dbReference>
<dbReference type="InterPro" id="IPR036188">
    <property type="entry name" value="FAD/NAD-bd_sf"/>
</dbReference>
<keyword evidence="3" id="KW-0285">Flavoprotein</keyword>
<evidence type="ECO:0000256" key="5">
    <source>
        <dbReference type="ARBA" id="ARBA00023002"/>
    </source>
</evidence>
<evidence type="ECO:0000259" key="6">
    <source>
        <dbReference type="Pfam" id="PF07992"/>
    </source>
</evidence>
<dbReference type="PANTHER" id="PTHR42913">
    <property type="entry name" value="APOPTOSIS-INDUCING FACTOR 1"/>
    <property type="match status" value="1"/>
</dbReference>
<evidence type="ECO:0000313" key="7">
    <source>
        <dbReference type="EMBL" id="KAH6683563.1"/>
    </source>
</evidence>
<name>A0A9P8V896_9PEZI</name>
<organism evidence="7 8">
    <name type="scientific">Plectosphaerella plurivora</name>
    <dbReference type="NCBI Taxonomy" id="936078"/>
    <lineage>
        <taxon>Eukaryota</taxon>
        <taxon>Fungi</taxon>
        <taxon>Dikarya</taxon>
        <taxon>Ascomycota</taxon>
        <taxon>Pezizomycotina</taxon>
        <taxon>Sordariomycetes</taxon>
        <taxon>Hypocreomycetidae</taxon>
        <taxon>Glomerellales</taxon>
        <taxon>Plectosphaerellaceae</taxon>
        <taxon>Plectosphaerella</taxon>
    </lineage>
</organism>
<dbReference type="AlphaFoldDB" id="A0A9P8V896"/>
<evidence type="ECO:0000256" key="1">
    <source>
        <dbReference type="ARBA" id="ARBA00001974"/>
    </source>
</evidence>
<dbReference type="PANTHER" id="PTHR42913:SF3">
    <property type="entry name" value="64 KDA MITOCHONDRIAL NADH DEHYDROGENASE (EUROFUNG)"/>
    <property type="match status" value="1"/>
</dbReference>
<dbReference type="OrthoDB" id="5376590at2759"/>
<comment type="caution">
    <text evidence="7">The sequence shown here is derived from an EMBL/GenBank/DDBJ whole genome shotgun (WGS) entry which is preliminary data.</text>
</comment>
<dbReference type="GO" id="GO:0003955">
    <property type="term" value="F:NAD(P)H dehydrogenase (quinone) activity"/>
    <property type="evidence" value="ECO:0007669"/>
    <property type="project" value="TreeGrafter"/>
</dbReference>
<accession>A0A9P8V896</accession>
<comment type="similarity">
    <text evidence="2">Belongs to the NADH dehydrogenase family.</text>
</comment>
<dbReference type="Proteomes" id="UP000770015">
    <property type="component" value="Unassembled WGS sequence"/>
</dbReference>
<keyword evidence="4" id="KW-0274">FAD</keyword>
<sequence length="409" mass="43566">MPEKIVIIGAGFAGLWSALAAKRLIDINEQAKAIDIIVIAPEPHLVMRPRLYESDVSSMKYPLIALFKSAGIRFLQGTAETIDAEANVVRVKYTTGKEEDVPYDRLILAAGSAVIRPGSVSGLQQHAFDIDTLDAAARLEAHLKGLSSHSPSAARDTVIVCGAGFTGIELATELPRRLQQLPNARVVLVEAADDLGPELGPGPRPAITEALEALGVIVKLGSPIASVDAGGVTLQSGERIETLTPVWTAGMRATPLTQQISGQKDALSRIHVDPYLRSPSSSRIFVTGDAARAATDDKGNYALMSCQHAMQLGRISGYNAAADLLDEPLVKYVQEGYNCCLDLGSYGAVVTTGWDREVMITGEIAKRGKNYINQHLIYPPSDAREAVQAAAPVVHDTQAIFAQILATVA</sequence>
<evidence type="ECO:0000256" key="4">
    <source>
        <dbReference type="ARBA" id="ARBA00022827"/>
    </source>
</evidence>
<gene>
    <name evidence="7" type="ORF">F5X68DRAFT_242405</name>
</gene>
<keyword evidence="5" id="KW-0560">Oxidoreductase</keyword>
<dbReference type="Gene3D" id="3.50.50.100">
    <property type="match status" value="1"/>
</dbReference>
<evidence type="ECO:0000256" key="2">
    <source>
        <dbReference type="ARBA" id="ARBA00005272"/>
    </source>
</evidence>
<dbReference type="Pfam" id="PF07992">
    <property type="entry name" value="Pyr_redox_2"/>
    <property type="match status" value="1"/>
</dbReference>
<dbReference type="PRINTS" id="PR00368">
    <property type="entry name" value="FADPNR"/>
</dbReference>
<reference evidence="7" key="1">
    <citation type="journal article" date="2021" name="Nat. Commun.">
        <title>Genetic determinants of endophytism in the Arabidopsis root mycobiome.</title>
        <authorList>
            <person name="Mesny F."/>
            <person name="Miyauchi S."/>
            <person name="Thiergart T."/>
            <person name="Pickel B."/>
            <person name="Atanasova L."/>
            <person name="Karlsson M."/>
            <person name="Huettel B."/>
            <person name="Barry K.W."/>
            <person name="Haridas S."/>
            <person name="Chen C."/>
            <person name="Bauer D."/>
            <person name="Andreopoulos W."/>
            <person name="Pangilinan J."/>
            <person name="LaButti K."/>
            <person name="Riley R."/>
            <person name="Lipzen A."/>
            <person name="Clum A."/>
            <person name="Drula E."/>
            <person name="Henrissat B."/>
            <person name="Kohler A."/>
            <person name="Grigoriev I.V."/>
            <person name="Martin F.M."/>
            <person name="Hacquard S."/>
        </authorList>
    </citation>
    <scope>NUCLEOTIDE SEQUENCE</scope>
    <source>
        <strain evidence="7">MPI-SDFR-AT-0117</strain>
    </source>
</reference>